<sequence>MRSILAISMAILFASALIGPSVALSDYQNGVLDGLSIGWEMAQKYDQALQGSPADFNQAVPQYNAWIEEIFGKNESLMLMPISTTPTRQADSYFKSQIITPMHSIDASWNQTGISLLPEPDAYGLIKGVPADAYYSFGPALADF</sequence>
<dbReference type="AlphaFoldDB" id="A0A0W8F5Z3"/>
<protein>
    <submittedName>
        <fullName evidence="1">Uncharacterized protein</fullName>
    </submittedName>
</protein>
<accession>A0A0W8F5Z3</accession>
<name>A0A0W8F5Z3_9ZZZZ</name>
<comment type="caution">
    <text evidence="1">The sequence shown here is derived from an EMBL/GenBank/DDBJ whole genome shotgun (WGS) entry which is preliminary data.</text>
</comment>
<organism evidence="1">
    <name type="scientific">hydrocarbon metagenome</name>
    <dbReference type="NCBI Taxonomy" id="938273"/>
    <lineage>
        <taxon>unclassified sequences</taxon>
        <taxon>metagenomes</taxon>
        <taxon>ecological metagenomes</taxon>
    </lineage>
</organism>
<gene>
    <name evidence="1" type="ORF">ASZ90_013984</name>
</gene>
<dbReference type="EMBL" id="LNQE01001503">
    <property type="protein sequence ID" value="KUG16312.1"/>
    <property type="molecule type" value="Genomic_DNA"/>
</dbReference>
<proteinExistence type="predicted"/>
<evidence type="ECO:0000313" key="1">
    <source>
        <dbReference type="EMBL" id="KUG16312.1"/>
    </source>
</evidence>
<reference evidence="1" key="1">
    <citation type="journal article" date="2015" name="Proc. Natl. Acad. Sci. U.S.A.">
        <title>Networks of energetic and metabolic interactions define dynamics in microbial communities.</title>
        <authorList>
            <person name="Embree M."/>
            <person name="Liu J.K."/>
            <person name="Al-Bassam M.M."/>
            <person name="Zengler K."/>
        </authorList>
    </citation>
    <scope>NUCLEOTIDE SEQUENCE</scope>
</reference>